<accession>A0A392V8K9</accession>
<dbReference type="Proteomes" id="UP000265520">
    <property type="component" value="Unassembled WGS sequence"/>
</dbReference>
<proteinExistence type="predicted"/>
<evidence type="ECO:0000313" key="2">
    <source>
        <dbReference type="Proteomes" id="UP000265520"/>
    </source>
</evidence>
<name>A0A392V8K9_9FABA</name>
<sequence length="48" mass="5172">MEDGVILLSSLFVDETEIVRFEGPREELFGLLLEGAAECTVISVVGMG</sequence>
<evidence type="ECO:0000313" key="1">
    <source>
        <dbReference type="EMBL" id="MCI83609.1"/>
    </source>
</evidence>
<comment type="caution">
    <text evidence="1">The sequence shown here is derived from an EMBL/GenBank/DDBJ whole genome shotgun (WGS) entry which is preliminary data.</text>
</comment>
<protein>
    <submittedName>
        <fullName evidence="1">NBS-containing resistance-like protein</fullName>
    </submittedName>
</protein>
<reference evidence="1 2" key="1">
    <citation type="journal article" date="2018" name="Front. Plant Sci.">
        <title>Red Clover (Trifolium pratense) and Zigzag Clover (T. medium) - A Picture of Genomic Similarities and Differences.</title>
        <authorList>
            <person name="Dluhosova J."/>
            <person name="Istvanek J."/>
            <person name="Nedelnik J."/>
            <person name="Repkova J."/>
        </authorList>
    </citation>
    <scope>NUCLEOTIDE SEQUENCE [LARGE SCALE GENOMIC DNA]</scope>
    <source>
        <strain evidence="2">cv. 10/8</strain>
        <tissue evidence="1">Leaf</tissue>
    </source>
</reference>
<keyword evidence="2" id="KW-1185">Reference proteome</keyword>
<feature type="non-terminal residue" evidence="1">
    <location>
        <position position="48"/>
    </location>
</feature>
<dbReference type="AlphaFoldDB" id="A0A392V8K9"/>
<dbReference type="EMBL" id="LXQA011071090">
    <property type="protein sequence ID" value="MCI83609.1"/>
    <property type="molecule type" value="Genomic_DNA"/>
</dbReference>
<organism evidence="1 2">
    <name type="scientific">Trifolium medium</name>
    <dbReference type="NCBI Taxonomy" id="97028"/>
    <lineage>
        <taxon>Eukaryota</taxon>
        <taxon>Viridiplantae</taxon>
        <taxon>Streptophyta</taxon>
        <taxon>Embryophyta</taxon>
        <taxon>Tracheophyta</taxon>
        <taxon>Spermatophyta</taxon>
        <taxon>Magnoliopsida</taxon>
        <taxon>eudicotyledons</taxon>
        <taxon>Gunneridae</taxon>
        <taxon>Pentapetalae</taxon>
        <taxon>rosids</taxon>
        <taxon>fabids</taxon>
        <taxon>Fabales</taxon>
        <taxon>Fabaceae</taxon>
        <taxon>Papilionoideae</taxon>
        <taxon>50 kb inversion clade</taxon>
        <taxon>NPAAA clade</taxon>
        <taxon>Hologalegina</taxon>
        <taxon>IRL clade</taxon>
        <taxon>Trifolieae</taxon>
        <taxon>Trifolium</taxon>
    </lineage>
</organism>